<dbReference type="InterPro" id="IPR009898">
    <property type="entry name" value="DUF1440"/>
</dbReference>
<feature type="transmembrane region" description="Helical" evidence="1">
    <location>
        <begin position="77"/>
        <end position="97"/>
    </location>
</feature>
<evidence type="ECO:0000256" key="1">
    <source>
        <dbReference type="SAM" id="Phobius"/>
    </source>
</evidence>
<organism evidence="2 3">
    <name type="scientific">Yersinia pseudotuberculosis</name>
    <dbReference type="NCBI Taxonomy" id="633"/>
    <lineage>
        <taxon>Bacteria</taxon>
        <taxon>Pseudomonadati</taxon>
        <taxon>Pseudomonadota</taxon>
        <taxon>Gammaproteobacteria</taxon>
        <taxon>Enterobacterales</taxon>
        <taxon>Yersiniaceae</taxon>
        <taxon>Yersinia</taxon>
    </lineage>
</organism>
<sequence length="122" mass="13534">MSEKRVNLQVIAWATIIGGFVSSLVKSGTEVNMPPRLVGKISPPAANIDAWLGWLGMNSHSMDDVYQGVTIPGAVVLYHWLFSFVFACIYVLLSAYWPKVRLWYSAAYGLSITAAMHGVHRY</sequence>
<keyword evidence="1" id="KW-0472">Membrane</keyword>
<gene>
    <name evidence="2" type="ORF">NCTC8580_03499</name>
</gene>
<evidence type="ECO:0000313" key="2">
    <source>
        <dbReference type="EMBL" id="SUP85177.1"/>
    </source>
</evidence>
<dbReference type="Pfam" id="PF07274">
    <property type="entry name" value="DUF1440"/>
    <property type="match status" value="1"/>
</dbReference>
<protein>
    <submittedName>
        <fullName evidence="2">Predicted periplasmic/secreted protein</fullName>
    </submittedName>
</protein>
<dbReference type="Proteomes" id="UP000255087">
    <property type="component" value="Unassembled WGS sequence"/>
</dbReference>
<feature type="transmembrane region" description="Helical" evidence="1">
    <location>
        <begin position="6"/>
        <end position="25"/>
    </location>
</feature>
<dbReference type="AlphaFoldDB" id="A0A380QDE5"/>
<name>A0A380QDE5_YERPU</name>
<evidence type="ECO:0000313" key="3">
    <source>
        <dbReference type="Proteomes" id="UP000255087"/>
    </source>
</evidence>
<accession>A0A380QDE5</accession>
<reference evidence="2 3" key="1">
    <citation type="submission" date="2018-06" db="EMBL/GenBank/DDBJ databases">
        <authorList>
            <consortium name="Pathogen Informatics"/>
            <person name="Doyle S."/>
        </authorList>
    </citation>
    <scope>NUCLEOTIDE SEQUENCE [LARGE SCALE GENOMIC DNA]</scope>
    <source>
        <strain evidence="2 3">NCTC8580</strain>
    </source>
</reference>
<dbReference type="EMBL" id="UHJC01000001">
    <property type="protein sequence ID" value="SUP85177.1"/>
    <property type="molecule type" value="Genomic_DNA"/>
</dbReference>
<keyword evidence="1" id="KW-0812">Transmembrane</keyword>
<proteinExistence type="predicted"/>
<keyword evidence="1" id="KW-1133">Transmembrane helix</keyword>